<dbReference type="InterPro" id="IPR046347">
    <property type="entry name" value="bZIP_sf"/>
</dbReference>
<feature type="region of interest" description="Disordered" evidence="6">
    <location>
        <begin position="1"/>
        <end position="102"/>
    </location>
</feature>
<dbReference type="PROSITE" id="PS50217">
    <property type="entry name" value="BZIP"/>
    <property type="match status" value="1"/>
</dbReference>
<dbReference type="SMART" id="SM00338">
    <property type="entry name" value="BRLZ"/>
    <property type="match status" value="1"/>
</dbReference>
<dbReference type="Pfam" id="PF00170">
    <property type="entry name" value="bZIP_1"/>
    <property type="match status" value="1"/>
</dbReference>
<dbReference type="GO" id="GO:0003700">
    <property type="term" value="F:DNA-binding transcription factor activity"/>
    <property type="evidence" value="ECO:0007669"/>
    <property type="project" value="InterPro"/>
</dbReference>
<reference evidence="8 9" key="1">
    <citation type="submission" date="2016-07" db="EMBL/GenBank/DDBJ databases">
        <title>Pervasive Adenine N6-methylation of Active Genes in Fungi.</title>
        <authorList>
            <consortium name="DOE Joint Genome Institute"/>
            <person name="Mondo S.J."/>
            <person name="Dannebaum R.O."/>
            <person name="Kuo R.C."/>
            <person name="Labutti K."/>
            <person name="Haridas S."/>
            <person name="Kuo A."/>
            <person name="Salamov A."/>
            <person name="Ahrendt S.R."/>
            <person name="Lipzen A."/>
            <person name="Sullivan W."/>
            <person name="Andreopoulos W.B."/>
            <person name="Clum A."/>
            <person name="Lindquist E."/>
            <person name="Daum C."/>
            <person name="Ramamoorthy G.K."/>
            <person name="Gryganskyi A."/>
            <person name="Culley D."/>
            <person name="Magnuson J.K."/>
            <person name="James T.Y."/>
            <person name="O'Malley M.A."/>
            <person name="Stajich J.E."/>
            <person name="Spatafora J.W."/>
            <person name="Visel A."/>
            <person name="Grigoriev I.V."/>
        </authorList>
    </citation>
    <scope>NUCLEOTIDE SEQUENCE [LARGE SCALE GENOMIC DNA]</scope>
    <source>
        <strain evidence="8 9">NRRL 1336</strain>
    </source>
</reference>
<evidence type="ECO:0000256" key="5">
    <source>
        <dbReference type="SAM" id="Coils"/>
    </source>
</evidence>
<dbReference type="Proteomes" id="UP000193560">
    <property type="component" value="Unassembled WGS sequence"/>
</dbReference>
<keyword evidence="9" id="KW-1185">Reference proteome</keyword>
<dbReference type="InterPro" id="IPR004827">
    <property type="entry name" value="bZIP"/>
</dbReference>
<accession>A0A1X2IKN0</accession>
<feature type="compositionally biased region" description="Polar residues" evidence="6">
    <location>
        <begin position="61"/>
        <end position="70"/>
    </location>
</feature>
<comment type="subcellular location">
    <subcellularLocation>
        <location evidence="1">Nucleus</location>
    </subcellularLocation>
</comment>
<keyword evidence="5" id="KW-0175">Coiled coil</keyword>
<keyword evidence="4" id="KW-0539">Nucleus</keyword>
<dbReference type="InterPro" id="IPR051027">
    <property type="entry name" value="bZIP_transcription_factors"/>
</dbReference>
<feature type="domain" description="BZIP" evidence="7">
    <location>
        <begin position="113"/>
        <end position="176"/>
    </location>
</feature>
<evidence type="ECO:0000256" key="3">
    <source>
        <dbReference type="ARBA" id="ARBA00023163"/>
    </source>
</evidence>
<evidence type="ECO:0000313" key="8">
    <source>
        <dbReference type="EMBL" id="ORZ17357.1"/>
    </source>
</evidence>
<evidence type="ECO:0000313" key="9">
    <source>
        <dbReference type="Proteomes" id="UP000193560"/>
    </source>
</evidence>
<dbReference type="SUPFAM" id="SSF57959">
    <property type="entry name" value="Leucine zipper domain"/>
    <property type="match status" value="1"/>
</dbReference>
<dbReference type="EMBL" id="MCGE01000010">
    <property type="protein sequence ID" value="ORZ17357.1"/>
    <property type="molecule type" value="Genomic_DNA"/>
</dbReference>
<feature type="coiled-coil region" evidence="5">
    <location>
        <begin position="138"/>
        <end position="172"/>
    </location>
</feature>
<dbReference type="STRING" id="90262.A0A1X2IKN0"/>
<dbReference type="CDD" id="cd14687">
    <property type="entry name" value="bZIP_ATF2"/>
    <property type="match status" value="1"/>
</dbReference>
<feature type="region of interest" description="Disordered" evidence="6">
    <location>
        <begin position="212"/>
        <end position="251"/>
    </location>
</feature>
<evidence type="ECO:0000256" key="4">
    <source>
        <dbReference type="ARBA" id="ARBA00023242"/>
    </source>
</evidence>
<evidence type="ECO:0000259" key="7">
    <source>
        <dbReference type="PROSITE" id="PS50217"/>
    </source>
</evidence>
<dbReference type="OrthoDB" id="295274at2759"/>
<sequence length="251" mass="28071">MTSNAIDPIKNYGPIESKFNYPQQPTSLAEASVSSFFSSSGSSPISSSSSPLSSNVIPPFSLNQQASWLSDSPPPPKIENFADRPRSKSESSIKKSKQGGRKRSIIFEEEEAELQRKEFLERNRVAASKCRQKKKKWMKDLETNYSKLFTQNERLRSMIMVYQDEANSLKSELLARDGLCSCANMRAYIQQRNTITTMNPKESLAHENDAAIDNTAPPLLPSVSPPTSDNGMLPDKPLPSFTLSNPRYLKE</sequence>
<feature type="compositionally biased region" description="Low complexity" evidence="6">
    <location>
        <begin position="27"/>
        <end position="54"/>
    </location>
</feature>
<keyword evidence="2" id="KW-0805">Transcription regulation</keyword>
<organism evidence="8 9">
    <name type="scientific">Absidia repens</name>
    <dbReference type="NCBI Taxonomy" id="90262"/>
    <lineage>
        <taxon>Eukaryota</taxon>
        <taxon>Fungi</taxon>
        <taxon>Fungi incertae sedis</taxon>
        <taxon>Mucoromycota</taxon>
        <taxon>Mucoromycotina</taxon>
        <taxon>Mucoromycetes</taxon>
        <taxon>Mucorales</taxon>
        <taxon>Cunninghamellaceae</taxon>
        <taxon>Absidia</taxon>
    </lineage>
</organism>
<evidence type="ECO:0000256" key="1">
    <source>
        <dbReference type="ARBA" id="ARBA00004123"/>
    </source>
</evidence>
<dbReference type="AlphaFoldDB" id="A0A1X2IKN0"/>
<name>A0A1X2IKN0_9FUNG</name>
<comment type="caution">
    <text evidence="8">The sequence shown here is derived from an EMBL/GenBank/DDBJ whole genome shotgun (WGS) entry which is preliminary data.</text>
</comment>
<feature type="compositionally biased region" description="Basic and acidic residues" evidence="6">
    <location>
        <begin position="80"/>
        <end position="93"/>
    </location>
</feature>
<proteinExistence type="predicted"/>
<dbReference type="GO" id="GO:0005634">
    <property type="term" value="C:nucleus"/>
    <property type="evidence" value="ECO:0007669"/>
    <property type="project" value="UniProtKB-SubCell"/>
</dbReference>
<keyword evidence="3" id="KW-0804">Transcription</keyword>
<dbReference type="Gene3D" id="1.20.5.170">
    <property type="match status" value="1"/>
</dbReference>
<evidence type="ECO:0000256" key="2">
    <source>
        <dbReference type="ARBA" id="ARBA00023015"/>
    </source>
</evidence>
<evidence type="ECO:0000256" key="6">
    <source>
        <dbReference type="SAM" id="MobiDB-lite"/>
    </source>
</evidence>
<dbReference type="PANTHER" id="PTHR19304">
    <property type="entry name" value="CYCLIC-AMP RESPONSE ELEMENT BINDING PROTEIN"/>
    <property type="match status" value="1"/>
</dbReference>
<protein>
    <recommendedName>
        <fullName evidence="7">BZIP domain-containing protein</fullName>
    </recommendedName>
</protein>
<gene>
    <name evidence="8" type="ORF">BCR42DRAFT_392130</name>
</gene>